<accession>A0A3S9MZI0</accession>
<dbReference type="Gene3D" id="3.90.1150.200">
    <property type="match status" value="1"/>
</dbReference>
<dbReference type="KEGG" id="noj:EJ995_10040"/>
<dbReference type="Proteomes" id="UP000279600">
    <property type="component" value="Chromosome"/>
</dbReference>
<organism evidence="2 3">
    <name type="scientific">Nonlabens ponticola</name>
    <dbReference type="NCBI Taxonomy" id="2496866"/>
    <lineage>
        <taxon>Bacteria</taxon>
        <taxon>Pseudomonadati</taxon>
        <taxon>Bacteroidota</taxon>
        <taxon>Flavobacteriia</taxon>
        <taxon>Flavobacteriales</taxon>
        <taxon>Flavobacteriaceae</taxon>
        <taxon>Nonlabens</taxon>
    </lineage>
</organism>
<sequence length="152" mass="17664">MTSTATTPEQYLDELTEERHQAVRKLRDTVRENLPDGFEESMGYGMIAYQVPLSSYPKGYHAGKEPTPLPFINIASQKNHIALYHMGLYSRPDLLDWFKDEFPKHSKRKLDMGKSCIRFKNIDDIPYDLIGDLCGKVHVQDWIKVYESVIKR</sequence>
<dbReference type="InterPro" id="IPR014922">
    <property type="entry name" value="YdhG-like"/>
</dbReference>
<dbReference type="EMBL" id="CP034549">
    <property type="protein sequence ID" value="AZQ44567.1"/>
    <property type="molecule type" value="Genomic_DNA"/>
</dbReference>
<evidence type="ECO:0000313" key="2">
    <source>
        <dbReference type="EMBL" id="AZQ44567.1"/>
    </source>
</evidence>
<dbReference type="Pfam" id="PF08818">
    <property type="entry name" value="DUF1801"/>
    <property type="match status" value="1"/>
</dbReference>
<dbReference type="OrthoDB" id="9813231at2"/>
<evidence type="ECO:0000259" key="1">
    <source>
        <dbReference type="Pfam" id="PF08818"/>
    </source>
</evidence>
<protein>
    <submittedName>
        <fullName evidence="2">DUF1801 domain-containing protein</fullName>
    </submittedName>
</protein>
<dbReference type="SUPFAM" id="SSF159888">
    <property type="entry name" value="YdhG-like"/>
    <property type="match status" value="1"/>
</dbReference>
<keyword evidence="3" id="KW-1185">Reference proteome</keyword>
<feature type="domain" description="YdhG-like" evidence="1">
    <location>
        <begin position="20"/>
        <end position="134"/>
    </location>
</feature>
<proteinExistence type="predicted"/>
<dbReference type="RefSeq" id="WP_126448130.1">
    <property type="nucleotide sequence ID" value="NZ_CP034549.1"/>
</dbReference>
<name>A0A3S9MZI0_9FLAO</name>
<evidence type="ECO:0000313" key="3">
    <source>
        <dbReference type="Proteomes" id="UP000279600"/>
    </source>
</evidence>
<gene>
    <name evidence="2" type="ORF">EJ995_10040</name>
</gene>
<dbReference type="AlphaFoldDB" id="A0A3S9MZI0"/>
<reference evidence="2 3" key="1">
    <citation type="submission" date="2018-12" db="EMBL/GenBank/DDBJ databases">
        <title>Complete genome of Nonlabens sp. MJ115.</title>
        <authorList>
            <person name="Choi H.S."/>
            <person name="Jung J."/>
        </authorList>
    </citation>
    <scope>NUCLEOTIDE SEQUENCE [LARGE SCALE GENOMIC DNA]</scope>
    <source>
        <strain evidence="2 3">MJ115</strain>
    </source>
</reference>